<dbReference type="AlphaFoldDB" id="A0AAJ7WRV6"/>
<feature type="compositionally biased region" description="Low complexity" evidence="4">
    <location>
        <begin position="279"/>
        <end position="292"/>
    </location>
</feature>
<dbReference type="KEGG" id="pmrn:116941207"/>
<feature type="coiled-coil region" evidence="3">
    <location>
        <begin position="857"/>
        <end position="884"/>
    </location>
</feature>
<evidence type="ECO:0000259" key="5">
    <source>
        <dbReference type="Pfam" id="PF16034"/>
    </source>
</evidence>
<dbReference type="PANTHER" id="PTHR18935:SF8">
    <property type="entry name" value="GOLGIN SUBFAMILY A MEMBER 4-LIKE ISOFORM X1"/>
    <property type="match status" value="1"/>
</dbReference>
<dbReference type="Pfam" id="PF16034">
    <property type="entry name" value="JAKMIP_CC3"/>
    <property type="match status" value="1"/>
</dbReference>
<dbReference type="Proteomes" id="UP001318040">
    <property type="component" value="Chromosome 11"/>
</dbReference>
<feature type="coiled-coil region" evidence="3">
    <location>
        <begin position="18"/>
        <end position="92"/>
    </location>
</feature>
<feature type="coiled-coil region" evidence="3">
    <location>
        <begin position="144"/>
        <end position="171"/>
    </location>
</feature>
<evidence type="ECO:0000256" key="1">
    <source>
        <dbReference type="ARBA" id="ARBA00005239"/>
    </source>
</evidence>
<keyword evidence="2 3" id="KW-0175">Coiled coil</keyword>
<dbReference type="GO" id="GO:0019900">
    <property type="term" value="F:kinase binding"/>
    <property type="evidence" value="ECO:0007669"/>
    <property type="project" value="InterPro"/>
</dbReference>
<evidence type="ECO:0000313" key="7">
    <source>
        <dbReference type="RefSeq" id="XP_032807885.1"/>
    </source>
</evidence>
<feature type="region of interest" description="Disordered" evidence="4">
    <location>
        <begin position="226"/>
        <end position="247"/>
    </location>
</feature>
<name>A0AAJ7WRV6_PETMA</name>
<dbReference type="RefSeq" id="XP_032807890.1">
    <property type="nucleotide sequence ID" value="XM_032951999.1"/>
</dbReference>
<evidence type="ECO:0000256" key="2">
    <source>
        <dbReference type="ARBA" id="ARBA00023054"/>
    </source>
</evidence>
<dbReference type="RefSeq" id="XP_032807885.1">
    <property type="nucleotide sequence ID" value="XM_032951994.1"/>
</dbReference>
<dbReference type="GO" id="GO:0008017">
    <property type="term" value="F:microtubule binding"/>
    <property type="evidence" value="ECO:0007669"/>
    <property type="project" value="InterPro"/>
</dbReference>
<reference evidence="7 8" key="1">
    <citation type="submission" date="2025-04" db="UniProtKB">
        <authorList>
            <consortium name="RefSeq"/>
        </authorList>
    </citation>
    <scope>IDENTIFICATION</scope>
    <source>
        <tissue evidence="7 8">Sperm</tissue>
    </source>
</reference>
<feature type="compositionally biased region" description="Polar residues" evidence="4">
    <location>
        <begin position="521"/>
        <end position="531"/>
    </location>
</feature>
<evidence type="ECO:0000313" key="11">
    <source>
        <dbReference type="RefSeq" id="XP_032807890.1"/>
    </source>
</evidence>
<feature type="domain" description="Janus kinase and microtubule-interacting protein C-terminal" evidence="5">
    <location>
        <begin position="485"/>
        <end position="680"/>
    </location>
</feature>
<evidence type="ECO:0000313" key="8">
    <source>
        <dbReference type="RefSeq" id="XP_032807886.1"/>
    </source>
</evidence>
<proteinExistence type="inferred from homology"/>
<dbReference type="RefSeq" id="XP_032807886.1">
    <property type="nucleotide sequence ID" value="XM_032951995.1"/>
</dbReference>
<dbReference type="RefSeq" id="XP_032807891.1">
    <property type="nucleotide sequence ID" value="XM_032952000.1"/>
</dbReference>
<feature type="region of interest" description="Disordered" evidence="4">
    <location>
        <begin position="259"/>
        <end position="357"/>
    </location>
</feature>
<feature type="coiled-coil region" evidence="3">
    <location>
        <begin position="555"/>
        <end position="673"/>
    </location>
</feature>
<comment type="similarity">
    <text evidence="1">Belongs to the JAKMIP family.</text>
</comment>
<feature type="compositionally biased region" description="Basic and acidic residues" evidence="4">
    <location>
        <begin position="228"/>
        <end position="247"/>
    </location>
</feature>
<evidence type="ECO:0000313" key="6">
    <source>
        <dbReference type="Proteomes" id="UP001318040"/>
    </source>
</evidence>
<dbReference type="InterPro" id="IPR024836">
    <property type="entry name" value="JAKMIP"/>
</dbReference>
<evidence type="ECO:0000256" key="4">
    <source>
        <dbReference type="SAM" id="MobiDB-lite"/>
    </source>
</evidence>
<evidence type="ECO:0000256" key="3">
    <source>
        <dbReference type="SAM" id="Coils"/>
    </source>
</evidence>
<accession>A0AAJ7WRV6</accession>
<sequence>MSRRAAGRGRPDKPEAVIHSLQTANEELRAKLTDIQIELQQERSKVSRLEREKVQEVRAAREQEQRRHTAAVSELRTRLHEERAREAQATREALLRQHEAELLRLTRIKDGEVQRLHATVSALRDGATDKARTAMLSEAREEARRSFEAERSRLQGEVEQLRWARRSAEETLGTVLQADRQKASELRASHHLHQDEMARVKRDCEREIRRLLAIFSNAPSTKTFRRSAQMDELRSKERAAGELERELGAQVEAARRLLQTQPRDGRAADDAALSPGTPPQAAAGTAAVGTAAREAEGSEGAPRRAGVRLASPRKEAQAQAQPSAADGAGDAGEHARGSPPVRRRSRPPEHQLDERDARRFQMKIAELGSVVRKLEDRNTLLADERNELLKRFREAESQCRPLVEKNKRLSRKNDELSCGLQRLEDKLKLLTRENSEMKQRCTAKEALRRPSSLNDLEQSQEQREIEFLRMQVIEQQNMIDDLNQEREKLMRIVKPVRKDLKPVKRPVVETYSGYDEENSIDSDASSLSYATDRTPGTPDDDIEDSLVQGESELRFQQLMREYQALQRAYALLQEQVGGSLDAEHDAKAREQMHEELMYLQAKVADLERVLMEHGQGKEIKWIEEKQELYRKNHELVEKIRSLETEEDRLRRDIQDVRDQNELLEFRILELEERERTSPSITLTPVPCPEGTSPLQQFCTSEGMADITITELMKKLDILGDNGNLSNDEQVTIIHARVVLTLADKFLKQIEGKEAALQQKMIDLEKEKELFIKQKGYLEEELDYRKQVLDQAQMRVLELEATLYHVLQQEGSEACAGAKPSDRQLSELRGAAEQWRRLVVNETRQHDAQVLRDRMELLHQALHRIRDLEDKLDRQIRQIQELEEKHSLSGHEGSSKDGIDVEPTLPHLQSLMLERDHLPRAKSISPTNRLALTLRSI</sequence>
<organism evidence="6 10">
    <name type="scientific">Petromyzon marinus</name>
    <name type="common">Sea lamprey</name>
    <dbReference type="NCBI Taxonomy" id="7757"/>
    <lineage>
        <taxon>Eukaryota</taxon>
        <taxon>Metazoa</taxon>
        <taxon>Chordata</taxon>
        <taxon>Craniata</taxon>
        <taxon>Vertebrata</taxon>
        <taxon>Cyclostomata</taxon>
        <taxon>Hyperoartia</taxon>
        <taxon>Petromyzontiformes</taxon>
        <taxon>Petromyzontidae</taxon>
        <taxon>Petromyzon</taxon>
    </lineage>
</organism>
<dbReference type="RefSeq" id="XP_032807888.1">
    <property type="nucleotide sequence ID" value="XM_032951997.1"/>
</dbReference>
<dbReference type="RefSeq" id="XP_032807889.1">
    <property type="nucleotide sequence ID" value="XM_032951998.1"/>
</dbReference>
<feature type="compositionally biased region" description="Low complexity" evidence="4">
    <location>
        <begin position="317"/>
        <end position="328"/>
    </location>
</feature>
<feature type="coiled-coil region" evidence="3">
    <location>
        <begin position="465"/>
        <end position="492"/>
    </location>
</feature>
<feature type="region of interest" description="Disordered" evidence="4">
    <location>
        <begin position="514"/>
        <end position="541"/>
    </location>
</feature>
<feature type="coiled-coil region" evidence="3">
    <location>
        <begin position="746"/>
        <end position="773"/>
    </location>
</feature>
<feature type="compositionally biased region" description="Basic and acidic residues" evidence="4">
    <location>
        <begin position="346"/>
        <end position="357"/>
    </location>
</feature>
<dbReference type="PANTHER" id="PTHR18935">
    <property type="entry name" value="GOLGIN SUBFAMILY A MEMBER 4-LIKE ISOFORM X1"/>
    <property type="match status" value="1"/>
</dbReference>
<keyword evidence="6" id="KW-1185">Reference proteome</keyword>
<evidence type="ECO:0000313" key="9">
    <source>
        <dbReference type="RefSeq" id="XP_032807888.1"/>
    </source>
</evidence>
<gene>
    <name evidence="7 8 9 10 11 12" type="primary">LOC116941207</name>
</gene>
<feature type="coiled-coil region" evidence="3">
    <location>
        <begin position="371"/>
        <end position="440"/>
    </location>
</feature>
<evidence type="ECO:0000313" key="10">
    <source>
        <dbReference type="RefSeq" id="XP_032807889.1"/>
    </source>
</evidence>
<protein>
    <submittedName>
        <fullName evidence="7 8">Janus kinase and microtubule-interacting protein 3-like isoform X1</fullName>
    </submittedName>
</protein>
<evidence type="ECO:0000313" key="12">
    <source>
        <dbReference type="RefSeq" id="XP_032807891.1"/>
    </source>
</evidence>
<dbReference type="InterPro" id="IPR031994">
    <property type="entry name" value="JAKMIP_C"/>
</dbReference>